<comment type="caution">
    <text evidence="1">The sequence shown here is derived from an EMBL/GenBank/DDBJ whole genome shotgun (WGS) entry which is preliminary data.</text>
</comment>
<organism evidence="1 2">
    <name type="scientific">Eleusine coracana subsp. coracana</name>
    <dbReference type="NCBI Taxonomy" id="191504"/>
    <lineage>
        <taxon>Eukaryota</taxon>
        <taxon>Viridiplantae</taxon>
        <taxon>Streptophyta</taxon>
        <taxon>Embryophyta</taxon>
        <taxon>Tracheophyta</taxon>
        <taxon>Spermatophyta</taxon>
        <taxon>Magnoliopsida</taxon>
        <taxon>Liliopsida</taxon>
        <taxon>Poales</taxon>
        <taxon>Poaceae</taxon>
        <taxon>PACMAD clade</taxon>
        <taxon>Chloridoideae</taxon>
        <taxon>Cynodonteae</taxon>
        <taxon>Eleusininae</taxon>
        <taxon>Eleusine</taxon>
    </lineage>
</organism>
<keyword evidence="2" id="KW-1185">Reference proteome</keyword>
<name>A0AAV5ECV4_ELECO</name>
<evidence type="ECO:0000313" key="1">
    <source>
        <dbReference type="EMBL" id="GJN20316.1"/>
    </source>
</evidence>
<evidence type="ECO:0000313" key="2">
    <source>
        <dbReference type="Proteomes" id="UP001054889"/>
    </source>
</evidence>
<protein>
    <submittedName>
        <fullName evidence="1">Uncharacterized protein</fullName>
    </submittedName>
</protein>
<accession>A0AAV5ECV4</accession>
<dbReference type="Proteomes" id="UP001054889">
    <property type="component" value="Unassembled WGS sequence"/>
</dbReference>
<proteinExistence type="predicted"/>
<reference evidence="1" key="2">
    <citation type="submission" date="2021-12" db="EMBL/GenBank/DDBJ databases">
        <title>Resequencing data analysis of finger millet.</title>
        <authorList>
            <person name="Hatakeyama M."/>
            <person name="Aluri S."/>
            <person name="Balachadran M.T."/>
            <person name="Sivarajan S.R."/>
            <person name="Poveda L."/>
            <person name="Shimizu-Inatsugi R."/>
            <person name="Schlapbach R."/>
            <person name="Sreeman S.M."/>
            <person name="Shimizu K.K."/>
        </authorList>
    </citation>
    <scope>NUCLEOTIDE SEQUENCE</scope>
</reference>
<reference evidence="1" key="1">
    <citation type="journal article" date="2018" name="DNA Res.">
        <title>Multiple hybrid de novo genome assembly of finger millet, an orphan allotetraploid crop.</title>
        <authorList>
            <person name="Hatakeyama M."/>
            <person name="Aluri S."/>
            <person name="Balachadran M.T."/>
            <person name="Sivarajan S.R."/>
            <person name="Patrignani A."/>
            <person name="Gruter S."/>
            <person name="Poveda L."/>
            <person name="Shimizu-Inatsugi R."/>
            <person name="Baeten J."/>
            <person name="Francoijs K.J."/>
            <person name="Nataraja K.N."/>
            <person name="Reddy Y.A.N."/>
            <person name="Phadnis S."/>
            <person name="Ravikumar R.L."/>
            <person name="Schlapbach R."/>
            <person name="Sreeman S.M."/>
            <person name="Shimizu K.K."/>
        </authorList>
    </citation>
    <scope>NUCLEOTIDE SEQUENCE</scope>
</reference>
<dbReference type="AlphaFoldDB" id="A0AAV5ECV4"/>
<gene>
    <name evidence="1" type="primary">gb07679</name>
    <name evidence="1" type="ORF">PR202_gb07679</name>
</gene>
<sequence length="96" mass="10424">MFRIVMLRVKRRVDLGPPEVPRGLGSHTEVVDSSNGGKPWRVDGRLKVIADGELACLADDPDTDDLRLSCRCCSTAAAVAAAQRRHIPAINDACNR</sequence>
<dbReference type="EMBL" id="BQKI01000074">
    <property type="protein sequence ID" value="GJN20316.1"/>
    <property type="molecule type" value="Genomic_DNA"/>
</dbReference>